<protein>
    <submittedName>
        <fullName evidence="6">TetR/AcrR family transcriptional regulator</fullName>
    </submittedName>
</protein>
<evidence type="ECO:0000313" key="7">
    <source>
        <dbReference type="Proteomes" id="UP001595699"/>
    </source>
</evidence>
<dbReference type="Pfam" id="PF00440">
    <property type="entry name" value="TetR_N"/>
    <property type="match status" value="1"/>
</dbReference>
<accession>A0ABV7YAT7</accession>
<dbReference type="InterPro" id="IPR001647">
    <property type="entry name" value="HTH_TetR"/>
</dbReference>
<evidence type="ECO:0000256" key="2">
    <source>
        <dbReference type="ARBA" id="ARBA00023125"/>
    </source>
</evidence>
<dbReference type="SUPFAM" id="SSF46689">
    <property type="entry name" value="Homeodomain-like"/>
    <property type="match status" value="1"/>
</dbReference>
<dbReference type="Gene3D" id="1.10.357.10">
    <property type="entry name" value="Tetracycline Repressor, domain 2"/>
    <property type="match status" value="1"/>
</dbReference>
<dbReference type="InterPro" id="IPR050109">
    <property type="entry name" value="HTH-type_TetR-like_transc_reg"/>
</dbReference>
<reference evidence="7" key="1">
    <citation type="journal article" date="2019" name="Int. J. Syst. Evol. Microbiol.">
        <title>The Global Catalogue of Microorganisms (GCM) 10K type strain sequencing project: providing services to taxonomists for standard genome sequencing and annotation.</title>
        <authorList>
            <consortium name="The Broad Institute Genomics Platform"/>
            <consortium name="The Broad Institute Genome Sequencing Center for Infectious Disease"/>
            <person name="Wu L."/>
            <person name="Ma J."/>
        </authorList>
    </citation>
    <scope>NUCLEOTIDE SEQUENCE [LARGE SCALE GENOMIC DNA]</scope>
    <source>
        <strain evidence="7">CGMCC 4.7241</strain>
    </source>
</reference>
<dbReference type="Proteomes" id="UP001595699">
    <property type="component" value="Unassembled WGS sequence"/>
</dbReference>
<evidence type="ECO:0000256" key="4">
    <source>
        <dbReference type="PROSITE-ProRule" id="PRU00335"/>
    </source>
</evidence>
<keyword evidence="1" id="KW-0805">Transcription regulation</keyword>
<gene>
    <name evidence="6" type="ORF">ACFOUW_10060</name>
</gene>
<keyword evidence="2 4" id="KW-0238">DNA-binding</keyword>
<comment type="caution">
    <text evidence="6">The sequence shown here is derived from an EMBL/GenBank/DDBJ whole genome shotgun (WGS) entry which is preliminary data.</text>
</comment>
<dbReference type="PRINTS" id="PR00455">
    <property type="entry name" value="HTHTETR"/>
</dbReference>
<dbReference type="PANTHER" id="PTHR30055:SF234">
    <property type="entry name" value="HTH-TYPE TRANSCRIPTIONAL REGULATOR BETI"/>
    <property type="match status" value="1"/>
</dbReference>
<feature type="domain" description="HTH tetR-type" evidence="5">
    <location>
        <begin position="3"/>
        <end position="63"/>
    </location>
</feature>
<dbReference type="RefSeq" id="WP_205117397.1">
    <property type="nucleotide sequence ID" value="NZ_JAFBCM010000001.1"/>
</dbReference>
<keyword evidence="7" id="KW-1185">Reference proteome</keyword>
<evidence type="ECO:0000259" key="5">
    <source>
        <dbReference type="PROSITE" id="PS50977"/>
    </source>
</evidence>
<dbReference type="EMBL" id="JBHRZH010000006">
    <property type="protein sequence ID" value="MFC3761184.1"/>
    <property type="molecule type" value="Genomic_DNA"/>
</dbReference>
<evidence type="ECO:0000256" key="3">
    <source>
        <dbReference type="ARBA" id="ARBA00023163"/>
    </source>
</evidence>
<sequence length="212" mass="22645">MSTDTKQRLLDGAIEAIRTHGIAGVSARTIAAAAGANQALVFYHYGSVDQLLAAACTVNAAERVERYAERFEAVGSLRELLELGRHIHAEERERGNVAVLGQLLAGAQIDPKLGPAVAGALQLWIDQIEPVLARLLRGTPFAEVADVPGLARAVSAAFIGLELFEAVDEAGARHALDALEQLAVLVEVVDDLGPVARRALRSKVHRARRKAR</sequence>
<proteinExistence type="predicted"/>
<dbReference type="PANTHER" id="PTHR30055">
    <property type="entry name" value="HTH-TYPE TRANSCRIPTIONAL REGULATOR RUTR"/>
    <property type="match status" value="1"/>
</dbReference>
<dbReference type="PROSITE" id="PS50977">
    <property type="entry name" value="HTH_TETR_2"/>
    <property type="match status" value="1"/>
</dbReference>
<name>A0ABV7YAT7_9ACTN</name>
<evidence type="ECO:0000313" key="6">
    <source>
        <dbReference type="EMBL" id="MFC3761184.1"/>
    </source>
</evidence>
<evidence type="ECO:0000256" key="1">
    <source>
        <dbReference type="ARBA" id="ARBA00023015"/>
    </source>
</evidence>
<organism evidence="6 7">
    <name type="scientific">Tenggerimyces flavus</name>
    <dbReference type="NCBI Taxonomy" id="1708749"/>
    <lineage>
        <taxon>Bacteria</taxon>
        <taxon>Bacillati</taxon>
        <taxon>Actinomycetota</taxon>
        <taxon>Actinomycetes</taxon>
        <taxon>Propionibacteriales</taxon>
        <taxon>Nocardioidaceae</taxon>
        <taxon>Tenggerimyces</taxon>
    </lineage>
</organism>
<feature type="DNA-binding region" description="H-T-H motif" evidence="4">
    <location>
        <begin position="26"/>
        <end position="45"/>
    </location>
</feature>
<dbReference type="InterPro" id="IPR009057">
    <property type="entry name" value="Homeodomain-like_sf"/>
</dbReference>
<keyword evidence="3" id="KW-0804">Transcription</keyword>